<evidence type="ECO:0000256" key="2">
    <source>
        <dbReference type="ARBA" id="ARBA00012528"/>
    </source>
</evidence>
<comment type="caution">
    <text evidence="6">The sequence shown here is derived from an EMBL/GenBank/DDBJ whole genome shotgun (WGS) entry which is preliminary data.</text>
</comment>
<dbReference type="EC" id="2.7.7.65" evidence="2"/>
<dbReference type="InterPro" id="IPR029787">
    <property type="entry name" value="Nucleotide_cyclase"/>
</dbReference>
<dbReference type="SMART" id="SM00267">
    <property type="entry name" value="GGDEF"/>
    <property type="match status" value="1"/>
</dbReference>
<evidence type="ECO:0000256" key="1">
    <source>
        <dbReference type="ARBA" id="ARBA00001946"/>
    </source>
</evidence>
<dbReference type="InterPro" id="IPR000160">
    <property type="entry name" value="GGDEF_dom"/>
</dbReference>
<evidence type="ECO:0000256" key="4">
    <source>
        <dbReference type="SAM" id="Phobius"/>
    </source>
</evidence>
<evidence type="ECO:0000313" key="7">
    <source>
        <dbReference type="Proteomes" id="UP000244906"/>
    </source>
</evidence>
<dbReference type="AlphaFoldDB" id="A0A2V1GXQ9"/>
<dbReference type="RefSeq" id="WP_116686494.1">
    <property type="nucleotide sequence ID" value="NZ_CAWNYD010000002.1"/>
</dbReference>
<dbReference type="OrthoDB" id="9812260at2"/>
<dbReference type="GO" id="GO:0052621">
    <property type="term" value="F:diguanylate cyclase activity"/>
    <property type="evidence" value="ECO:0007669"/>
    <property type="project" value="UniProtKB-EC"/>
</dbReference>
<dbReference type="CDD" id="cd01949">
    <property type="entry name" value="GGDEF"/>
    <property type="match status" value="1"/>
</dbReference>
<keyword evidence="7" id="KW-1185">Reference proteome</keyword>
<feature type="transmembrane region" description="Helical" evidence="4">
    <location>
        <begin position="22"/>
        <end position="45"/>
    </location>
</feature>
<name>A0A2V1GXQ9_9GAMM</name>
<dbReference type="InterPro" id="IPR043128">
    <property type="entry name" value="Rev_trsase/Diguanyl_cyclase"/>
</dbReference>
<keyword evidence="4" id="KW-0472">Membrane</keyword>
<dbReference type="Gene3D" id="3.30.70.270">
    <property type="match status" value="1"/>
</dbReference>
<dbReference type="EMBL" id="QDDL01000002">
    <property type="protein sequence ID" value="PVZ70423.1"/>
    <property type="molecule type" value="Genomic_DNA"/>
</dbReference>
<dbReference type="InterPro" id="IPR050469">
    <property type="entry name" value="Diguanylate_Cyclase"/>
</dbReference>
<gene>
    <name evidence="6" type="ORF">DC094_07475</name>
</gene>
<proteinExistence type="predicted"/>
<organism evidence="6 7">
    <name type="scientific">Pelagibaculum spongiae</name>
    <dbReference type="NCBI Taxonomy" id="2080658"/>
    <lineage>
        <taxon>Bacteria</taxon>
        <taxon>Pseudomonadati</taxon>
        <taxon>Pseudomonadota</taxon>
        <taxon>Gammaproteobacteria</taxon>
        <taxon>Oceanospirillales</taxon>
        <taxon>Pelagibaculum</taxon>
    </lineage>
</organism>
<feature type="transmembrane region" description="Helical" evidence="4">
    <location>
        <begin position="57"/>
        <end position="80"/>
    </location>
</feature>
<dbReference type="PANTHER" id="PTHR45138">
    <property type="entry name" value="REGULATORY COMPONENTS OF SENSORY TRANSDUCTION SYSTEM"/>
    <property type="match status" value="1"/>
</dbReference>
<reference evidence="6 7" key="1">
    <citation type="submission" date="2018-04" db="EMBL/GenBank/DDBJ databases">
        <title>Thalassorhabdus spongiae gen. nov., sp. nov., isolated from a marine sponge in South-West Iceland.</title>
        <authorList>
            <person name="Knobloch S."/>
            <person name="Daussin A."/>
            <person name="Johannsson R."/>
            <person name="Marteinsson V.T."/>
        </authorList>
    </citation>
    <scope>NUCLEOTIDE SEQUENCE [LARGE SCALE GENOMIC DNA]</scope>
    <source>
        <strain evidence="6 7">Hp12</strain>
    </source>
</reference>
<keyword evidence="4" id="KW-1133">Transmembrane helix</keyword>
<dbReference type="NCBIfam" id="TIGR00254">
    <property type="entry name" value="GGDEF"/>
    <property type="match status" value="1"/>
</dbReference>
<protein>
    <recommendedName>
        <fullName evidence="2">diguanylate cyclase</fullName>
        <ecNumber evidence="2">2.7.7.65</ecNumber>
    </recommendedName>
</protein>
<dbReference type="SUPFAM" id="SSF55073">
    <property type="entry name" value="Nucleotide cyclase"/>
    <property type="match status" value="1"/>
</dbReference>
<feature type="domain" description="GGDEF" evidence="5">
    <location>
        <begin position="228"/>
        <end position="364"/>
    </location>
</feature>
<keyword evidence="4" id="KW-0812">Transmembrane</keyword>
<evidence type="ECO:0000256" key="3">
    <source>
        <dbReference type="ARBA" id="ARBA00034247"/>
    </source>
</evidence>
<dbReference type="Proteomes" id="UP000244906">
    <property type="component" value="Unassembled WGS sequence"/>
</dbReference>
<sequence>MALPATELYQLYYRKLQHNNRLLKLACLLTAISVVLICTIWDWLWLQSQPKILLDILIYRCLTALLPLAVLIAVIFTSCASGCFNRLSQLTIVLCSAGIAASNLIGLDYGYGSIMQPIMLVTLFGYFFTSLTWKEKILICWPLIGLTAWFDLVAELGKDQLVYDMVYLVLVNMMGTVSAMASQRMGLHNLDIQLKLEQLAETDPLTGLDNRYSFERRFEALAAVGSAQGVALAIADLDHFKSYNDCYGHMEGDQCLVQIANLLKEQIGEHGLVARMGGEEFILLLHGMDFEHAKLKMIKLIQAIKNKQIDHWGSDTDSFITMSLGMVWSDAVLGRERRSLMEMADRALYIAKKKRNCCVCLTYEQAQEILPDRLMNKWIEPHNKQASPVE</sequence>
<dbReference type="FunFam" id="3.30.70.270:FF:000001">
    <property type="entry name" value="Diguanylate cyclase domain protein"/>
    <property type="match status" value="1"/>
</dbReference>
<comment type="cofactor">
    <cofactor evidence="1">
        <name>Mg(2+)</name>
        <dbReference type="ChEBI" id="CHEBI:18420"/>
    </cofactor>
</comment>
<feature type="transmembrane region" description="Helical" evidence="4">
    <location>
        <begin position="87"/>
        <end position="105"/>
    </location>
</feature>
<dbReference type="PANTHER" id="PTHR45138:SF9">
    <property type="entry name" value="DIGUANYLATE CYCLASE DGCM-RELATED"/>
    <property type="match status" value="1"/>
</dbReference>
<evidence type="ECO:0000313" key="6">
    <source>
        <dbReference type="EMBL" id="PVZ70423.1"/>
    </source>
</evidence>
<comment type="catalytic activity">
    <reaction evidence="3">
        <text>2 GTP = 3',3'-c-di-GMP + 2 diphosphate</text>
        <dbReference type="Rhea" id="RHEA:24898"/>
        <dbReference type="ChEBI" id="CHEBI:33019"/>
        <dbReference type="ChEBI" id="CHEBI:37565"/>
        <dbReference type="ChEBI" id="CHEBI:58805"/>
        <dbReference type="EC" id="2.7.7.65"/>
    </reaction>
</comment>
<evidence type="ECO:0000259" key="5">
    <source>
        <dbReference type="PROSITE" id="PS50887"/>
    </source>
</evidence>
<dbReference type="PROSITE" id="PS50887">
    <property type="entry name" value="GGDEF"/>
    <property type="match status" value="1"/>
</dbReference>
<dbReference type="Pfam" id="PF00990">
    <property type="entry name" value="GGDEF"/>
    <property type="match status" value="1"/>
</dbReference>
<accession>A0A2V1GXQ9</accession>